<organism evidence="2 3">
    <name type="scientific">Hymenochirus boettgeri</name>
    <name type="common">Congo dwarf clawed frog</name>
    <dbReference type="NCBI Taxonomy" id="247094"/>
    <lineage>
        <taxon>Eukaryota</taxon>
        <taxon>Metazoa</taxon>
        <taxon>Chordata</taxon>
        <taxon>Craniata</taxon>
        <taxon>Vertebrata</taxon>
        <taxon>Euteleostomi</taxon>
        <taxon>Amphibia</taxon>
        <taxon>Batrachia</taxon>
        <taxon>Anura</taxon>
        <taxon>Pipoidea</taxon>
        <taxon>Pipidae</taxon>
        <taxon>Pipinae</taxon>
        <taxon>Hymenochirus</taxon>
    </lineage>
</organism>
<name>A0A8T2KE92_9PIPI</name>
<proteinExistence type="predicted"/>
<evidence type="ECO:0000313" key="3">
    <source>
        <dbReference type="Proteomes" id="UP000812440"/>
    </source>
</evidence>
<dbReference type="PANTHER" id="PTHR21580">
    <property type="entry name" value="SHIPPO-1-RELATED"/>
    <property type="match status" value="1"/>
</dbReference>
<dbReference type="OrthoDB" id="429991at2759"/>
<evidence type="ECO:0000256" key="1">
    <source>
        <dbReference type="SAM" id="MobiDB-lite"/>
    </source>
</evidence>
<keyword evidence="3" id="KW-1185">Reference proteome</keyword>
<evidence type="ECO:0000313" key="2">
    <source>
        <dbReference type="EMBL" id="KAG8454712.1"/>
    </source>
</evidence>
<accession>A0A8T2KE92</accession>
<dbReference type="Pfam" id="PF07004">
    <property type="entry name" value="SHIPPO-rpt"/>
    <property type="match status" value="5"/>
</dbReference>
<dbReference type="PANTHER" id="PTHR21580:SF57">
    <property type="entry name" value="OUTER DENSE FIBER OF SPERM TAILS 3-LIKE 2-RELATED"/>
    <property type="match status" value="1"/>
</dbReference>
<dbReference type="AlphaFoldDB" id="A0A8T2KE92"/>
<gene>
    <name evidence="2" type="ORF">GDO86_001072</name>
</gene>
<protein>
    <recommendedName>
        <fullName evidence="4">Outer dense fiber protein 3</fullName>
    </recommendedName>
</protein>
<dbReference type="Proteomes" id="UP000812440">
    <property type="component" value="Chromosome 1"/>
</dbReference>
<dbReference type="GO" id="GO:0005856">
    <property type="term" value="C:cytoskeleton"/>
    <property type="evidence" value="ECO:0007669"/>
    <property type="project" value="TreeGrafter"/>
</dbReference>
<dbReference type="EMBL" id="JAACNH010000001">
    <property type="protein sequence ID" value="KAG8454711.1"/>
    <property type="molecule type" value="Genomic_DNA"/>
</dbReference>
<dbReference type="InterPro" id="IPR051291">
    <property type="entry name" value="CIMAP"/>
</dbReference>
<comment type="caution">
    <text evidence="2">The sequence shown here is derived from an EMBL/GenBank/DDBJ whole genome shotgun (WGS) entry which is preliminary data.</text>
</comment>
<dbReference type="EMBL" id="JAACNH010000001">
    <property type="protein sequence ID" value="KAG8454712.1"/>
    <property type="molecule type" value="Genomic_DNA"/>
</dbReference>
<dbReference type="InterPro" id="IPR010736">
    <property type="entry name" value="SHIPPO-rpt"/>
</dbReference>
<sequence>MEEYPERKTAIIAAKVTGPGPGRYNLPPTVGLVGHDYTKFSSPAYSFHGRTSNSAQAESSPGPVYYVESNLTRFGRSAAPAYSIRARGRYADKKEDVPGPGKYSPERCLVPTHQKSPSYSIGYRTRYRSLDRVPAPNTYTLPPVLGPRAIGKNSAPAFTLSGKFYHGGHTEDLAGTPGPAHYKQTDPSSYMKRGPTFSMLGRHPSYKKEEKTPGPGAHYPEKVSNHKTRAPAYSMGIRHSEYTTPLIIDMPI</sequence>
<feature type="region of interest" description="Disordered" evidence="1">
    <location>
        <begin position="92"/>
        <end position="111"/>
    </location>
</feature>
<evidence type="ECO:0008006" key="4">
    <source>
        <dbReference type="Google" id="ProtNLM"/>
    </source>
</evidence>
<reference evidence="2" key="1">
    <citation type="thesis" date="2020" institute="ProQuest LLC" country="789 East Eisenhower Parkway, Ann Arbor, MI, USA">
        <title>Comparative Genomics and Chromosome Evolution.</title>
        <authorList>
            <person name="Mudd A.B."/>
        </authorList>
    </citation>
    <scope>NUCLEOTIDE SEQUENCE</scope>
    <source>
        <strain evidence="2">Female2</strain>
        <tissue evidence="2">Blood</tissue>
    </source>
</reference>